<comment type="similarity">
    <text evidence="1 3">Belongs to the 3-oxoacid CoA-transferase family.</text>
</comment>
<dbReference type="EMBL" id="BHVZ01000002">
    <property type="protein sequence ID" value="GCB29753.1"/>
    <property type="molecule type" value="Genomic_DNA"/>
</dbReference>
<organism evidence="5 6">
    <name type="scientific">Anaerotignum faecicola</name>
    <dbReference type="NCBI Taxonomy" id="2358141"/>
    <lineage>
        <taxon>Bacteria</taxon>
        <taxon>Bacillati</taxon>
        <taxon>Bacillota</taxon>
        <taxon>Clostridia</taxon>
        <taxon>Lachnospirales</taxon>
        <taxon>Anaerotignaceae</taxon>
        <taxon>Anaerotignum</taxon>
    </lineage>
</organism>
<reference evidence="5 6" key="1">
    <citation type="submission" date="2018-10" db="EMBL/GenBank/DDBJ databases">
        <title>Draft Genome Sequence of Anaerotignum sp. KCTC 15736.</title>
        <authorList>
            <person name="Choi S.H."/>
            <person name="Kim J.S."/>
            <person name="Kang S.W."/>
            <person name="Lee J.S."/>
            <person name="Park S.H."/>
        </authorList>
    </citation>
    <scope>NUCLEOTIDE SEQUENCE [LARGE SCALE GENOMIC DNA]</scope>
    <source>
        <strain evidence="5 6">KCTC 15736</strain>
    </source>
</reference>
<name>A0A401LE01_9FIRM</name>
<evidence type="ECO:0000256" key="4">
    <source>
        <dbReference type="PIRSR" id="PIRSR000858-1"/>
    </source>
</evidence>
<accession>A0A401LE01</accession>
<dbReference type="SMART" id="SM00882">
    <property type="entry name" value="CoA_trans"/>
    <property type="match status" value="1"/>
</dbReference>
<dbReference type="InterPro" id="IPR037171">
    <property type="entry name" value="NagB/RpiA_transferase-like"/>
</dbReference>
<dbReference type="PANTHER" id="PTHR43293">
    <property type="entry name" value="ACETATE COA-TRANSFERASE YDIF"/>
    <property type="match status" value="1"/>
</dbReference>
<dbReference type="GeneID" id="86194408"/>
<proteinExistence type="inferred from homology"/>
<evidence type="ECO:0000256" key="3">
    <source>
        <dbReference type="PIRNR" id="PIRNR000858"/>
    </source>
</evidence>
<dbReference type="SUPFAM" id="SSF100950">
    <property type="entry name" value="NagB/RpiA/CoA transferase-like"/>
    <property type="match status" value="2"/>
</dbReference>
<dbReference type="InterPro" id="IPR014388">
    <property type="entry name" value="3-oxoacid_CoA-transferase"/>
</dbReference>
<dbReference type="PIRSF" id="PIRSF000858">
    <property type="entry name" value="SCOT-t"/>
    <property type="match status" value="1"/>
</dbReference>
<feature type="active site" description="5-glutamyl coenzyme A thioester intermediate" evidence="4">
    <location>
        <position position="325"/>
    </location>
</feature>
<dbReference type="GO" id="GO:0046952">
    <property type="term" value="P:ketone body catabolic process"/>
    <property type="evidence" value="ECO:0007669"/>
    <property type="project" value="InterPro"/>
</dbReference>
<dbReference type="Gene3D" id="3.40.1080.10">
    <property type="entry name" value="Glutaconate Coenzyme A-transferase"/>
    <property type="match status" value="2"/>
</dbReference>
<dbReference type="InterPro" id="IPR004165">
    <property type="entry name" value="CoA_trans_fam_I"/>
</dbReference>
<dbReference type="GO" id="GO:0008410">
    <property type="term" value="F:CoA-transferase activity"/>
    <property type="evidence" value="ECO:0007669"/>
    <property type="project" value="InterPro"/>
</dbReference>
<dbReference type="Pfam" id="PF01144">
    <property type="entry name" value="CoA_trans"/>
    <property type="match status" value="1"/>
</dbReference>
<dbReference type="OrthoDB" id="9805230at2"/>
<evidence type="ECO:0000256" key="2">
    <source>
        <dbReference type="ARBA" id="ARBA00022679"/>
    </source>
</evidence>
<dbReference type="PANTHER" id="PTHR43293:SF1">
    <property type="entry name" value="ACETATE COA-TRANSFERASE YDIF"/>
    <property type="match status" value="1"/>
</dbReference>
<dbReference type="Proteomes" id="UP000287361">
    <property type="component" value="Unassembled WGS sequence"/>
</dbReference>
<evidence type="ECO:0000313" key="5">
    <source>
        <dbReference type="EMBL" id="GCB29753.1"/>
    </source>
</evidence>
<sequence>MARQVKVITAAEAAALIKNGDTVTTSGFVASAIPEALDRAVEERFLATGEPRDITYVYCGSQGNKDGRGAEHFAHEGLLKRYIAGHWATVPALQKMALENKMEAYNVSQGALCHLFRDIAAHRPGCFTKVGLGTFIDPRNGGGKVNDVTKEDIIELVNIKGQDYLFYPAFPINVALIRGTYADESGNISFEKEVSPLEGTSVCQAVKNSGGIVVVQVEKLVKAGTLDPRLVKVPGIYVDYVVVADPKDHQQTLDCDYDPALSGEMRNPDVAPEPLPLSAKKIIGRRGAVELEKDVAVNLGVGAPEYVASVANEEGIGDFMTLTVEGGAVGGVPAGGIRFGSAYNADALLDQGYQFDFYDGGGLDLCYLGLAECDPHGSINVSRFGPRIAGCGGFINITQCTPKVFFCGTFTAGGLKVKVEDGKVVIAQEGKNKKFVKSVEQVTFNGDIANKNGQHVMYITERCVFVLKEDGLHLTEIAPGIDLQTQILDQMEFEPIIDRNADGSITLMDAKLFADGLMGLKEMKEGK</sequence>
<gene>
    <name evidence="5" type="ORF">KGMB03357_14140</name>
</gene>
<keyword evidence="2 3" id="KW-0808">Transferase</keyword>
<keyword evidence="6" id="KW-1185">Reference proteome</keyword>
<dbReference type="RefSeq" id="WP_016408311.1">
    <property type="nucleotide sequence ID" value="NZ_DAWBID010000124.1"/>
</dbReference>
<protein>
    <submittedName>
        <fullName evidence="5">Acyl CoA:acetate/3-ketoacid CoA transferase</fullName>
    </submittedName>
</protein>
<evidence type="ECO:0000256" key="1">
    <source>
        <dbReference type="ARBA" id="ARBA00007154"/>
    </source>
</evidence>
<evidence type="ECO:0000313" key="6">
    <source>
        <dbReference type="Proteomes" id="UP000287361"/>
    </source>
</evidence>
<dbReference type="AlphaFoldDB" id="A0A401LE01"/>
<comment type="caution">
    <text evidence="5">The sequence shown here is derived from an EMBL/GenBank/DDBJ whole genome shotgun (WGS) entry which is preliminary data.</text>
</comment>